<accession>A0AAD5LSH5</accession>
<sequence>MARPWLSWRLHTLLSMLRVRRSHRARLQWVLFLLALARAWRFLVRRWLQPLHLRNAAEAPRLFYKPTPTNDALLARCPTLTTTKYCPPWHGVSGHLQTIRLAQEMDTAHPIVRYERQILDMPDGGIVSLDWALPPRQDGTIPRVSELDPTRRTLLLLPGFTGGSDEFYIRCVVHRLVALGWQCGVLNARGCANTPLKTAQFFCIAYTDDVRYVLRTLRQRYALGEHDAFVVAGFSLGANVLVKFLGEERDAARGLVTAAVSVGNPFDVAECSRALSTSPLHRVTYYAALARNLKELIFQKSNAAELLARHPKLDLDAIRRASDLYELDDKLTRVLFGYDSVDAFYEDASSASRLPHVRVPLLCLNAEDDPISVKTAIPYAAPQENPHVLLCTTKHGGHLAYYEHAEEEEDQQHGDGGDPSGRIWSVKAIAEFVESVRKERERLAQAEAF</sequence>
<proteinExistence type="inferred from homology"/>
<feature type="active site" description="Charge relay system" evidence="2">
    <location>
        <position position="369"/>
    </location>
</feature>
<protein>
    <recommendedName>
        <fullName evidence="3">AB hydrolase-1 domain-containing protein</fullName>
    </recommendedName>
</protein>
<evidence type="ECO:0000313" key="5">
    <source>
        <dbReference type="Proteomes" id="UP001209570"/>
    </source>
</evidence>
<dbReference type="InterPro" id="IPR050960">
    <property type="entry name" value="AB_hydrolase_4_sf"/>
</dbReference>
<gene>
    <name evidence="4" type="ORF">P43SY_010939</name>
</gene>
<dbReference type="PANTHER" id="PTHR10794:SF84">
    <property type="entry name" value="ESTERASE_LIPASE_THIOESTERASE FAMILY PROTEIN"/>
    <property type="match status" value="1"/>
</dbReference>
<comment type="caution">
    <text evidence="4">The sequence shown here is derived from an EMBL/GenBank/DDBJ whole genome shotgun (WGS) entry which is preliminary data.</text>
</comment>
<evidence type="ECO:0000259" key="3">
    <source>
        <dbReference type="Pfam" id="PF00561"/>
    </source>
</evidence>
<evidence type="ECO:0000313" key="4">
    <source>
        <dbReference type="EMBL" id="KAJ0391098.1"/>
    </source>
</evidence>
<keyword evidence="5" id="KW-1185">Reference proteome</keyword>
<dbReference type="InterPro" id="IPR000073">
    <property type="entry name" value="AB_hydrolase_1"/>
</dbReference>
<comment type="similarity">
    <text evidence="1">Belongs to the AB hydrolase superfamily. AB hydrolase 4 family.</text>
</comment>
<dbReference type="InterPro" id="IPR012020">
    <property type="entry name" value="ABHD4"/>
</dbReference>
<evidence type="ECO:0000256" key="1">
    <source>
        <dbReference type="ARBA" id="ARBA00010884"/>
    </source>
</evidence>
<dbReference type="GO" id="GO:0034338">
    <property type="term" value="F:short-chain carboxylesterase activity"/>
    <property type="evidence" value="ECO:0007669"/>
    <property type="project" value="TreeGrafter"/>
</dbReference>
<dbReference type="GO" id="GO:0047372">
    <property type="term" value="F:monoacylglycerol lipase activity"/>
    <property type="evidence" value="ECO:0007669"/>
    <property type="project" value="TreeGrafter"/>
</dbReference>
<evidence type="ECO:0000256" key="2">
    <source>
        <dbReference type="PIRSR" id="PIRSR005211-1"/>
    </source>
</evidence>
<dbReference type="SUPFAM" id="SSF53474">
    <property type="entry name" value="alpha/beta-Hydrolases"/>
    <property type="match status" value="1"/>
</dbReference>
<dbReference type="EMBL" id="JAKCXM010001314">
    <property type="protein sequence ID" value="KAJ0391098.1"/>
    <property type="molecule type" value="Genomic_DNA"/>
</dbReference>
<organism evidence="4 5">
    <name type="scientific">Pythium insidiosum</name>
    <name type="common">Pythiosis disease agent</name>
    <dbReference type="NCBI Taxonomy" id="114742"/>
    <lineage>
        <taxon>Eukaryota</taxon>
        <taxon>Sar</taxon>
        <taxon>Stramenopiles</taxon>
        <taxon>Oomycota</taxon>
        <taxon>Peronosporomycetes</taxon>
        <taxon>Pythiales</taxon>
        <taxon>Pythiaceae</taxon>
        <taxon>Pythium</taxon>
    </lineage>
</organism>
<dbReference type="Proteomes" id="UP001209570">
    <property type="component" value="Unassembled WGS sequence"/>
</dbReference>
<dbReference type="PIRSF" id="PIRSF005211">
    <property type="entry name" value="Ab_hydro_YheT"/>
    <property type="match status" value="1"/>
</dbReference>
<feature type="domain" description="AB hydrolase-1" evidence="3">
    <location>
        <begin position="153"/>
        <end position="405"/>
    </location>
</feature>
<dbReference type="PANTHER" id="PTHR10794">
    <property type="entry name" value="ABHYDROLASE DOMAIN-CONTAINING PROTEIN"/>
    <property type="match status" value="1"/>
</dbReference>
<dbReference type="AlphaFoldDB" id="A0AAD5LSH5"/>
<reference evidence="4" key="1">
    <citation type="submission" date="2021-12" db="EMBL/GenBank/DDBJ databases">
        <title>Prjna785345.</title>
        <authorList>
            <person name="Rujirawat T."/>
            <person name="Krajaejun T."/>
        </authorList>
    </citation>
    <scope>NUCLEOTIDE SEQUENCE</scope>
    <source>
        <strain evidence="4">Pi057C3</strain>
    </source>
</reference>
<dbReference type="Pfam" id="PF00561">
    <property type="entry name" value="Abhydrolase_1"/>
    <property type="match status" value="1"/>
</dbReference>
<dbReference type="InterPro" id="IPR029058">
    <property type="entry name" value="AB_hydrolase_fold"/>
</dbReference>
<feature type="active site" description="Charge relay system" evidence="2">
    <location>
        <position position="235"/>
    </location>
</feature>
<feature type="active site" description="Charge relay system" evidence="2">
    <location>
        <position position="398"/>
    </location>
</feature>
<name>A0AAD5LSH5_PYTIN</name>
<dbReference type="Gene3D" id="3.40.50.1820">
    <property type="entry name" value="alpha/beta hydrolase"/>
    <property type="match status" value="1"/>
</dbReference>